<feature type="region of interest" description="Disordered" evidence="1">
    <location>
        <begin position="53"/>
        <end position="81"/>
    </location>
</feature>
<evidence type="ECO:0000313" key="3">
    <source>
        <dbReference type="Proteomes" id="UP000321685"/>
    </source>
</evidence>
<organism evidence="2 3">
    <name type="scientific">Pseudonocardia sulfidoxydans NBRC 16205</name>
    <dbReference type="NCBI Taxonomy" id="1223511"/>
    <lineage>
        <taxon>Bacteria</taxon>
        <taxon>Bacillati</taxon>
        <taxon>Actinomycetota</taxon>
        <taxon>Actinomycetes</taxon>
        <taxon>Pseudonocardiales</taxon>
        <taxon>Pseudonocardiaceae</taxon>
        <taxon>Pseudonocardia</taxon>
    </lineage>
</organism>
<protein>
    <submittedName>
        <fullName evidence="2">Uncharacterized protein</fullName>
    </submittedName>
</protein>
<dbReference type="EMBL" id="BJVJ01000051">
    <property type="protein sequence ID" value="GEL25319.1"/>
    <property type="molecule type" value="Genomic_DNA"/>
</dbReference>
<accession>A0A511DKG9</accession>
<dbReference type="AlphaFoldDB" id="A0A511DKG9"/>
<sequence>MAAGATTADITGQDATVEPWTTGESDAATRRVPDSARAGVTVPIVRVAASPGWCARAGTGPTGTNNATNSARSTGHRSGTRTATLDTALLGDRRTPPRYRRSVTTCPVRPAGGMCNPCGRCPAPCDRPDTSAP</sequence>
<gene>
    <name evidence="2" type="ORF">PSU4_42730</name>
</gene>
<dbReference type="Proteomes" id="UP000321685">
    <property type="component" value="Unassembled WGS sequence"/>
</dbReference>
<keyword evidence="3" id="KW-1185">Reference proteome</keyword>
<reference evidence="2 3" key="1">
    <citation type="submission" date="2019-07" db="EMBL/GenBank/DDBJ databases">
        <title>Whole genome shotgun sequence of Pseudonocardia sulfidoxydans NBRC 16205.</title>
        <authorList>
            <person name="Hosoyama A."/>
            <person name="Uohara A."/>
            <person name="Ohji S."/>
            <person name="Ichikawa N."/>
        </authorList>
    </citation>
    <scope>NUCLEOTIDE SEQUENCE [LARGE SCALE GENOMIC DNA]</scope>
    <source>
        <strain evidence="2 3">NBRC 16205</strain>
    </source>
</reference>
<evidence type="ECO:0000256" key="1">
    <source>
        <dbReference type="SAM" id="MobiDB-lite"/>
    </source>
</evidence>
<feature type="region of interest" description="Disordered" evidence="1">
    <location>
        <begin position="1"/>
        <end position="34"/>
    </location>
</feature>
<proteinExistence type="predicted"/>
<evidence type="ECO:0000313" key="2">
    <source>
        <dbReference type="EMBL" id="GEL25319.1"/>
    </source>
</evidence>
<comment type="caution">
    <text evidence="2">The sequence shown here is derived from an EMBL/GenBank/DDBJ whole genome shotgun (WGS) entry which is preliminary data.</text>
</comment>
<feature type="compositionally biased region" description="Low complexity" evidence="1">
    <location>
        <begin position="55"/>
        <end position="69"/>
    </location>
</feature>
<name>A0A511DKG9_9PSEU</name>